<dbReference type="Pfam" id="PF05212">
    <property type="entry name" value="DUF707"/>
    <property type="match status" value="1"/>
</dbReference>
<dbReference type="PANTHER" id="PTHR31210:SF74">
    <property type="entry name" value="LYSINE KETOGLUTARATE REDUCTASE TRANS-SPLICING-LIKE PROTEIN"/>
    <property type="match status" value="1"/>
</dbReference>
<dbReference type="EMBL" id="KK198755">
    <property type="protein sequence ID" value="KCW81861.1"/>
    <property type="molecule type" value="Genomic_DNA"/>
</dbReference>
<dbReference type="InParanoid" id="A0A059CUL0"/>
<organism evidence="1">
    <name type="scientific">Eucalyptus grandis</name>
    <name type="common">Flooded gum</name>
    <dbReference type="NCBI Taxonomy" id="71139"/>
    <lineage>
        <taxon>Eukaryota</taxon>
        <taxon>Viridiplantae</taxon>
        <taxon>Streptophyta</taxon>
        <taxon>Embryophyta</taxon>
        <taxon>Tracheophyta</taxon>
        <taxon>Spermatophyta</taxon>
        <taxon>Magnoliopsida</taxon>
        <taxon>eudicotyledons</taxon>
        <taxon>Gunneridae</taxon>
        <taxon>Pentapetalae</taxon>
        <taxon>rosids</taxon>
        <taxon>malvids</taxon>
        <taxon>Myrtales</taxon>
        <taxon>Myrtaceae</taxon>
        <taxon>Myrtoideae</taxon>
        <taxon>Eucalypteae</taxon>
        <taxon>Eucalyptus</taxon>
    </lineage>
</organism>
<dbReference type="Gramene" id="KCW81861">
    <property type="protein sequence ID" value="KCW81861"/>
    <property type="gene ID" value="EUGRSUZ_C03217"/>
</dbReference>
<sequence length="121" mass="13451">MFIEGQLVKMSVDLLNDNIRLKVSNFRVLLISGLKYYLSSFVNRRTYKPGGCGKGCGSNSTAPPCTGYIEMMAPVLSRVAWRCVWYMIQVCHFIASGVCLFLGHQSVCLYIGAMSIIRDLG</sequence>
<dbReference type="AlphaFoldDB" id="A0A059CUL0"/>
<evidence type="ECO:0000313" key="1">
    <source>
        <dbReference type="EMBL" id="KCW81861.1"/>
    </source>
</evidence>
<dbReference type="InterPro" id="IPR007877">
    <property type="entry name" value="DUF707"/>
</dbReference>
<name>A0A059CUL0_EUCGR</name>
<proteinExistence type="predicted"/>
<protein>
    <submittedName>
        <fullName evidence="1">Uncharacterized protein</fullName>
    </submittedName>
</protein>
<reference evidence="1" key="1">
    <citation type="submission" date="2013-07" db="EMBL/GenBank/DDBJ databases">
        <title>The genome of Eucalyptus grandis.</title>
        <authorList>
            <person name="Schmutz J."/>
            <person name="Hayes R."/>
            <person name="Myburg A."/>
            <person name="Tuskan G."/>
            <person name="Grattapaglia D."/>
            <person name="Rokhsar D.S."/>
        </authorList>
    </citation>
    <scope>NUCLEOTIDE SEQUENCE</scope>
    <source>
        <tissue evidence="1">Leaf extractions</tissue>
    </source>
</reference>
<dbReference type="PANTHER" id="PTHR31210">
    <property type="entry name" value="OS06G0731900 PROTEIN"/>
    <property type="match status" value="1"/>
</dbReference>
<accession>A0A059CUL0</accession>
<dbReference type="STRING" id="71139.A0A059CUL0"/>
<gene>
    <name evidence="1" type="ORF">EUGRSUZ_C03217</name>
</gene>